<dbReference type="EMBL" id="CAJVPK010001249">
    <property type="protein sequence ID" value="CAG8578630.1"/>
    <property type="molecule type" value="Genomic_DNA"/>
</dbReference>
<keyword evidence="1" id="KW-0479">Metal-binding</keyword>
<evidence type="ECO:0000313" key="5">
    <source>
        <dbReference type="Proteomes" id="UP000789706"/>
    </source>
</evidence>
<dbReference type="GO" id="GO:0008270">
    <property type="term" value="F:zinc ion binding"/>
    <property type="evidence" value="ECO:0007669"/>
    <property type="project" value="UniProtKB-KW"/>
</dbReference>
<dbReference type="Proteomes" id="UP000789706">
    <property type="component" value="Unassembled WGS sequence"/>
</dbReference>
<dbReference type="SUPFAM" id="SSF57850">
    <property type="entry name" value="RING/U-box"/>
    <property type="match status" value="1"/>
</dbReference>
<dbReference type="OrthoDB" id="8062037at2759"/>
<comment type="caution">
    <text evidence="4">The sequence shown here is derived from an EMBL/GenBank/DDBJ whole genome shotgun (WGS) entry which is preliminary data.</text>
</comment>
<evidence type="ECO:0000256" key="1">
    <source>
        <dbReference type="PROSITE-ProRule" id="PRU00175"/>
    </source>
</evidence>
<keyword evidence="1" id="KW-0862">Zinc</keyword>
<reference evidence="4" key="1">
    <citation type="submission" date="2021-06" db="EMBL/GenBank/DDBJ databases">
        <authorList>
            <person name="Kallberg Y."/>
            <person name="Tangrot J."/>
            <person name="Rosling A."/>
        </authorList>
    </citation>
    <scope>NUCLEOTIDE SEQUENCE</scope>
    <source>
        <strain evidence="4">AZ414A</strain>
    </source>
</reference>
<dbReference type="InterPro" id="IPR013083">
    <property type="entry name" value="Znf_RING/FYVE/PHD"/>
</dbReference>
<keyword evidence="1" id="KW-0863">Zinc-finger</keyword>
<sequence length="241" mass="26998">MPNCKVCDKKIFSSPNKAFTVLVCGHTYHRICIEKKLLLTKPNGCPECGKSVETITETTTTETDLRRESESSTSSIVGRMGKQLTIQSQKIIDEEMSDVDNGENNSKGKDIDIAGGSQKRPIEVSSEETTTAPEKSSSKKAKKEVKPVDREKSANLKKLIDELLSNYIHPQVDEVVEESGGLYKRYKEYKKDNGKESSNALVFDDVTKQNPKVSDTALRKRMERARKIYKLFTAIVNGDEK</sequence>
<feature type="domain" description="RING-type" evidence="3">
    <location>
        <begin position="4"/>
        <end position="48"/>
    </location>
</feature>
<organism evidence="4 5">
    <name type="scientific">Diversispora eburnea</name>
    <dbReference type="NCBI Taxonomy" id="1213867"/>
    <lineage>
        <taxon>Eukaryota</taxon>
        <taxon>Fungi</taxon>
        <taxon>Fungi incertae sedis</taxon>
        <taxon>Mucoromycota</taxon>
        <taxon>Glomeromycotina</taxon>
        <taxon>Glomeromycetes</taxon>
        <taxon>Diversisporales</taxon>
        <taxon>Diversisporaceae</taxon>
        <taxon>Diversispora</taxon>
    </lineage>
</organism>
<feature type="region of interest" description="Disordered" evidence="2">
    <location>
        <begin position="95"/>
        <end position="152"/>
    </location>
</feature>
<evidence type="ECO:0000256" key="2">
    <source>
        <dbReference type="SAM" id="MobiDB-lite"/>
    </source>
</evidence>
<accession>A0A9N9G5J0</accession>
<dbReference type="InterPro" id="IPR001841">
    <property type="entry name" value="Znf_RING"/>
</dbReference>
<proteinExistence type="predicted"/>
<evidence type="ECO:0000259" key="3">
    <source>
        <dbReference type="PROSITE" id="PS50089"/>
    </source>
</evidence>
<keyword evidence="5" id="KW-1185">Reference proteome</keyword>
<evidence type="ECO:0000313" key="4">
    <source>
        <dbReference type="EMBL" id="CAG8578630.1"/>
    </source>
</evidence>
<name>A0A9N9G5J0_9GLOM</name>
<dbReference type="Gene3D" id="3.30.40.10">
    <property type="entry name" value="Zinc/RING finger domain, C3HC4 (zinc finger)"/>
    <property type="match status" value="1"/>
</dbReference>
<gene>
    <name evidence="4" type="ORF">DEBURN_LOCUS8459</name>
</gene>
<dbReference type="PROSITE" id="PS50089">
    <property type="entry name" value="ZF_RING_2"/>
    <property type="match status" value="1"/>
</dbReference>
<protein>
    <submittedName>
        <fullName evidence="4">10324_t:CDS:1</fullName>
    </submittedName>
</protein>
<dbReference type="SMART" id="SM00184">
    <property type="entry name" value="RING"/>
    <property type="match status" value="1"/>
</dbReference>
<dbReference type="AlphaFoldDB" id="A0A9N9G5J0"/>